<dbReference type="Pfam" id="PF04290">
    <property type="entry name" value="DctQ"/>
    <property type="match status" value="1"/>
</dbReference>
<dbReference type="RefSeq" id="WP_344963084.1">
    <property type="nucleotide sequence ID" value="NZ_BAABDS010000012.1"/>
</dbReference>
<comment type="subcellular location">
    <subcellularLocation>
        <location evidence="1 9">Cell inner membrane</location>
        <topology evidence="1 9">Multi-pass membrane protein</topology>
    </subcellularLocation>
</comment>
<evidence type="ECO:0000256" key="6">
    <source>
        <dbReference type="ARBA" id="ARBA00022989"/>
    </source>
</evidence>
<dbReference type="PANTHER" id="PTHR35011">
    <property type="entry name" value="2,3-DIKETO-L-GULONATE TRAP TRANSPORTER SMALL PERMEASE PROTEIN YIAM"/>
    <property type="match status" value="1"/>
</dbReference>
<comment type="subunit">
    <text evidence="9">The complex comprises the extracytoplasmic solute receptor protein and the two transmembrane proteins.</text>
</comment>
<name>A0ABP7DGE6_9GAMM</name>
<gene>
    <name evidence="11" type="ORF">GCM10022421_10420</name>
</gene>
<comment type="similarity">
    <text evidence="8 9">Belongs to the TRAP transporter small permease family.</text>
</comment>
<comment type="function">
    <text evidence="9">Part of the tripartite ATP-independent periplasmic (TRAP) transport system.</text>
</comment>
<evidence type="ECO:0000259" key="10">
    <source>
        <dbReference type="Pfam" id="PF04290"/>
    </source>
</evidence>
<accession>A0ABP7DGE6</accession>
<keyword evidence="7 9" id="KW-0472">Membrane</keyword>
<feature type="transmembrane region" description="Helical" evidence="9">
    <location>
        <begin position="12"/>
        <end position="35"/>
    </location>
</feature>
<keyword evidence="6 9" id="KW-1133">Transmembrane helix</keyword>
<evidence type="ECO:0000256" key="3">
    <source>
        <dbReference type="ARBA" id="ARBA00022475"/>
    </source>
</evidence>
<sequence>MIGRVFYTLDRRIGWLLEAAAFMSSMLVVGLMLFLVLARYVFGWSIVGLLELIMLFGMWLYMLGALIASRHNEHLVVDFVELQMSDHRLKLMHKALVSLITFVICLFFVVLAYRMLAWGLKRPQSTPGMGIPLWLPQASIMLAAVGCSCYSLRDLLCAVTGILHSGSGARQLKEGEY</sequence>
<evidence type="ECO:0000256" key="1">
    <source>
        <dbReference type="ARBA" id="ARBA00004429"/>
    </source>
</evidence>
<keyword evidence="4 9" id="KW-0997">Cell inner membrane</keyword>
<keyword evidence="12" id="KW-1185">Reference proteome</keyword>
<keyword evidence="2 9" id="KW-0813">Transport</keyword>
<reference evidence="12" key="1">
    <citation type="journal article" date="2019" name="Int. J. Syst. Evol. Microbiol.">
        <title>The Global Catalogue of Microorganisms (GCM) 10K type strain sequencing project: providing services to taxonomists for standard genome sequencing and annotation.</title>
        <authorList>
            <consortium name="The Broad Institute Genomics Platform"/>
            <consortium name="The Broad Institute Genome Sequencing Center for Infectious Disease"/>
            <person name="Wu L."/>
            <person name="Ma J."/>
        </authorList>
    </citation>
    <scope>NUCLEOTIDE SEQUENCE [LARGE SCALE GENOMIC DNA]</scope>
    <source>
        <strain evidence="12">JCM 17329</strain>
    </source>
</reference>
<protein>
    <recommendedName>
        <fullName evidence="9">TRAP transporter small permease protein</fullName>
    </recommendedName>
</protein>
<feature type="domain" description="Tripartite ATP-independent periplasmic transporters DctQ component" evidence="10">
    <location>
        <begin position="29"/>
        <end position="160"/>
    </location>
</feature>
<dbReference type="InterPro" id="IPR007387">
    <property type="entry name" value="TRAP_DctQ"/>
</dbReference>
<evidence type="ECO:0000313" key="11">
    <source>
        <dbReference type="EMBL" id="GAA3705393.1"/>
    </source>
</evidence>
<dbReference type="EMBL" id="BAABDS010000012">
    <property type="protein sequence ID" value="GAA3705393.1"/>
    <property type="molecule type" value="Genomic_DNA"/>
</dbReference>
<evidence type="ECO:0000256" key="2">
    <source>
        <dbReference type="ARBA" id="ARBA00022448"/>
    </source>
</evidence>
<keyword evidence="3" id="KW-1003">Cell membrane</keyword>
<evidence type="ECO:0000256" key="4">
    <source>
        <dbReference type="ARBA" id="ARBA00022519"/>
    </source>
</evidence>
<dbReference type="Proteomes" id="UP001501479">
    <property type="component" value="Unassembled WGS sequence"/>
</dbReference>
<evidence type="ECO:0000256" key="5">
    <source>
        <dbReference type="ARBA" id="ARBA00022692"/>
    </source>
</evidence>
<evidence type="ECO:0000256" key="7">
    <source>
        <dbReference type="ARBA" id="ARBA00023136"/>
    </source>
</evidence>
<evidence type="ECO:0000256" key="9">
    <source>
        <dbReference type="RuleBase" id="RU369079"/>
    </source>
</evidence>
<feature type="transmembrane region" description="Helical" evidence="9">
    <location>
        <begin position="41"/>
        <end position="61"/>
    </location>
</feature>
<feature type="transmembrane region" description="Helical" evidence="9">
    <location>
        <begin position="95"/>
        <end position="113"/>
    </location>
</feature>
<evidence type="ECO:0000256" key="8">
    <source>
        <dbReference type="ARBA" id="ARBA00038436"/>
    </source>
</evidence>
<proteinExistence type="inferred from homology"/>
<feature type="transmembrane region" description="Helical" evidence="9">
    <location>
        <begin position="133"/>
        <end position="152"/>
    </location>
</feature>
<comment type="caution">
    <text evidence="11">The sequence shown here is derived from an EMBL/GenBank/DDBJ whole genome shotgun (WGS) entry which is preliminary data.</text>
</comment>
<keyword evidence="5 9" id="KW-0812">Transmembrane</keyword>
<dbReference type="InterPro" id="IPR055348">
    <property type="entry name" value="DctQ"/>
</dbReference>
<organism evidence="11 12">
    <name type="scientific">Oceanisphaera sediminis</name>
    <dbReference type="NCBI Taxonomy" id="981381"/>
    <lineage>
        <taxon>Bacteria</taxon>
        <taxon>Pseudomonadati</taxon>
        <taxon>Pseudomonadota</taxon>
        <taxon>Gammaproteobacteria</taxon>
        <taxon>Aeromonadales</taxon>
        <taxon>Aeromonadaceae</taxon>
        <taxon>Oceanisphaera</taxon>
    </lineage>
</organism>
<evidence type="ECO:0000313" key="12">
    <source>
        <dbReference type="Proteomes" id="UP001501479"/>
    </source>
</evidence>